<evidence type="ECO:0000256" key="5">
    <source>
        <dbReference type="ARBA" id="ARBA00022496"/>
    </source>
</evidence>
<keyword evidence="9" id="KW-0406">Ion transport</keyword>
<comment type="similarity">
    <text evidence="2 14 15">Belongs to the TonB-dependent receptor family.</text>
</comment>
<dbReference type="NCBIfam" id="TIGR01783">
    <property type="entry name" value="TonB-siderophor"/>
    <property type="match status" value="1"/>
</dbReference>
<dbReference type="InterPro" id="IPR000531">
    <property type="entry name" value="Beta-barrel_TonB"/>
</dbReference>
<evidence type="ECO:0000259" key="18">
    <source>
        <dbReference type="Pfam" id="PF07715"/>
    </source>
</evidence>
<dbReference type="STRING" id="1796606.A2G96_27250"/>
<dbReference type="OrthoDB" id="127311at2"/>
<dbReference type="Pfam" id="PF00593">
    <property type="entry name" value="TonB_dep_Rec_b-barrel"/>
    <property type="match status" value="1"/>
</dbReference>
<dbReference type="AlphaFoldDB" id="A0A142JTS5"/>
<keyword evidence="5" id="KW-0410">Iron transport</keyword>
<evidence type="ECO:0000256" key="14">
    <source>
        <dbReference type="PROSITE-ProRule" id="PRU01360"/>
    </source>
</evidence>
<dbReference type="Gene3D" id="2.170.130.10">
    <property type="entry name" value="TonB-dependent receptor, plug domain"/>
    <property type="match status" value="1"/>
</dbReference>
<protein>
    <submittedName>
        <fullName evidence="19">Ligand-gated channel protein</fullName>
    </submittedName>
</protein>
<dbReference type="FunFam" id="2.40.170.20:FF:000005">
    <property type="entry name" value="TonB-dependent siderophore receptor"/>
    <property type="match status" value="1"/>
</dbReference>
<reference evidence="19 20" key="1">
    <citation type="submission" date="2016-03" db="EMBL/GenBank/DDBJ databases">
        <title>Complete genome sequence of a novel chlorpyrifos degrading bacterium, Cupriavidus nantongensis sp. X1.</title>
        <authorList>
            <person name="Fang L."/>
        </authorList>
    </citation>
    <scope>NUCLEOTIDE SEQUENCE [LARGE SCALE GENOMIC DNA]</scope>
    <source>
        <strain evidence="19 20">X1</strain>
    </source>
</reference>
<dbReference type="Proteomes" id="UP000075238">
    <property type="component" value="Chromosome 2"/>
</dbReference>
<keyword evidence="10 15" id="KW-0798">TonB box</keyword>
<dbReference type="SUPFAM" id="SSF56935">
    <property type="entry name" value="Porins"/>
    <property type="match status" value="1"/>
</dbReference>
<evidence type="ECO:0000256" key="13">
    <source>
        <dbReference type="ARBA" id="ARBA00023237"/>
    </source>
</evidence>
<dbReference type="InterPro" id="IPR010105">
    <property type="entry name" value="TonB_sidphr_rcpt"/>
</dbReference>
<keyword evidence="6 14" id="KW-0812">Transmembrane</keyword>
<feature type="domain" description="TonB-dependent receptor-like beta-barrel" evidence="17">
    <location>
        <begin position="268"/>
        <end position="706"/>
    </location>
</feature>
<evidence type="ECO:0000256" key="15">
    <source>
        <dbReference type="RuleBase" id="RU003357"/>
    </source>
</evidence>
<dbReference type="GO" id="GO:0009279">
    <property type="term" value="C:cell outer membrane"/>
    <property type="evidence" value="ECO:0007669"/>
    <property type="project" value="UniProtKB-SubCell"/>
</dbReference>
<keyword evidence="20" id="KW-1185">Reference proteome</keyword>
<evidence type="ECO:0000256" key="7">
    <source>
        <dbReference type="ARBA" id="ARBA00022729"/>
    </source>
</evidence>
<dbReference type="EMBL" id="CP014845">
    <property type="protein sequence ID" value="AMR81487.1"/>
    <property type="molecule type" value="Genomic_DNA"/>
</dbReference>
<keyword evidence="11 14" id="KW-0472">Membrane</keyword>
<keyword evidence="8" id="KW-0408">Iron</keyword>
<accession>A0A142JTS5</accession>
<dbReference type="InterPro" id="IPR037066">
    <property type="entry name" value="Plug_dom_sf"/>
</dbReference>
<dbReference type="PROSITE" id="PS52016">
    <property type="entry name" value="TONB_DEPENDENT_REC_3"/>
    <property type="match status" value="1"/>
</dbReference>
<evidence type="ECO:0000256" key="11">
    <source>
        <dbReference type="ARBA" id="ARBA00023136"/>
    </source>
</evidence>
<sequence>MPLHPNRRAKPRFARSALVTPCRLSLTTLVLSLQAGGVFAQAGASPVPAAPAAAAAAELPAVTVRATSDDETATGPVHGFVAKRSATATKTDTPVMETPQSITVITRDRMEAQGAQSVQQAIGYSAGVYAGPFGNDARGDWGRFRGTEFTQYRDGLLNQVGFYNNVRPDVYALERIDVLRGPSSMLFGQGAVGGILNLVSKRPQAEAAREIGVQFGNYNRKQVQADLTGPLDADGKWLYRLVALARDSDTQVDYVQDNRYLIAPSLTWRPTQDTSLTLLANFQRDVSGTSVGFFPWRGTLTPNPGGQIPDHLFISEPGFDRYTAEQQSVGYEFQHRFNDTVTVRQNLRYSHSSVDYRSIYAAGFNGAGHGWVPGSNSLLRRTVYVNQPTLNSFAVDTQAQTNFRTGPVQHTLLTGVDYQHSEITGSAGVGGSAAPLNVFNPVYGNFTLPGSRALNPATQAQTGLYVQDQLAWNKWLLMLGLRYDWSRAAQDNTPSASRDDNELTKRAGLMYRSDIGLNPYVSYSESFQGLAGFNKANQAFKPLRGSQWEAGIKYQPPGKNATLTIAAFDMREKNRKTAGVVNGIPDSVQVGEARTRGIEVEALASLTNRLDLIATYTYLDARVIDGTPAEVGKKLASTPSNMASLWANYRFKLFGMPGFVAGGGLRYVGPSYDGNDQNRVGGVTLYDAMIAYDHGPLRVALNANNLFDKQFLTTCLARGDCYFGARRTVVGTVTYRF</sequence>
<evidence type="ECO:0000259" key="17">
    <source>
        <dbReference type="Pfam" id="PF00593"/>
    </source>
</evidence>
<evidence type="ECO:0000256" key="10">
    <source>
        <dbReference type="ARBA" id="ARBA00023077"/>
    </source>
</evidence>
<evidence type="ECO:0000313" key="20">
    <source>
        <dbReference type="Proteomes" id="UP000075238"/>
    </source>
</evidence>
<evidence type="ECO:0000256" key="9">
    <source>
        <dbReference type="ARBA" id="ARBA00023065"/>
    </source>
</evidence>
<keyword evidence="12" id="KW-0675">Receptor</keyword>
<evidence type="ECO:0000256" key="1">
    <source>
        <dbReference type="ARBA" id="ARBA00004571"/>
    </source>
</evidence>
<dbReference type="PANTHER" id="PTHR32552:SF68">
    <property type="entry name" value="FERRICHROME OUTER MEMBRANE TRANSPORTER_PHAGE RECEPTOR"/>
    <property type="match status" value="1"/>
</dbReference>
<organism evidence="19 20">
    <name type="scientific">Cupriavidus nantongensis</name>
    <dbReference type="NCBI Taxonomy" id="1796606"/>
    <lineage>
        <taxon>Bacteria</taxon>
        <taxon>Pseudomonadati</taxon>
        <taxon>Pseudomonadota</taxon>
        <taxon>Betaproteobacteria</taxon>
        <taxon>Burkholderiales</taxon>
        <taxon>Burkholderiaceae</taxon>
        <taxon>Cupriavidus</taxon>
    </lineage>
</organism>
<dbReference type="GO" id="GO:0015891">
    <property type="term" value="P:siderophore transport"/>
    <property type="evidence" value="ECO:0007669"/>
    <property type="project" value="InterPro"/>
</dbReference>
<feature type="chain" id="PRO_5007498642" evidence="16">
    <location>
        <begin position="41"/>
        <end position="737"/>
    </location>
</feature>
<evidence type="ECO:0000313" key="19">
    <source>
        <dbReference type="EMBL" id="AMR81487.1"/>
    </source>
</evidence>
<keyword evidence="7 16" id="KW-0732">Signal</keyword>
<dbReference type="GO" id="GO:0038023">
    <property type="term" value="F:signaling receptor activity"/>
    <property type="evidence" value="ECO:0007669"/>
    <property type="project" value="InterPro"/>
</dbReference>
<evidence type="ECO:0000256" key="16">
    <source>
        <dbReference type="SAM" id="SignalP"/>
    </source>
</evidence>
<dbReference type="InterPro" id="IPR036942">
    <property type="entry name" value="Beta-barrel_TonB_sf"/>
</dbReference>
<dbReference type="KEGG" id="cnan:A2G96_27250"/>
<gene>
    <name evidence="19" type="ORF">A2G96_27250</name>
</gene>
<evidence type="ECO:0000256" key="8">
    <source>
        <dbReference type="ARBA" id="ARBA00023004"/>
    </source>
</evidence>
<dbReference type="PANTHER" id="PTHR32552">
    <property type="entry name" value="FERRICHROME IRON RECEPTOR-RELATED"/>
    <property type="match status" value="1"/>
</dbReference>
<evidence type="ECO:0000256" key="2">
    <source>
        <dbReference type="ARBA" id="ARBA00009810"/>
    </source>
</evidence>
<dbReference type="Gene3D" id="2.40.170.20">
    <property type="entry name" value="TonB-dependent receptor, beta-barrel domain"/>
    <property type="match status" value="1"/>
</dbReference>
<dbReference type="FunFam" id="2.170.130.10:FF:000001">
    <property type="entry name" value="Catecholate siderophore TonB-dependent receptor"/>
    <property type="match status" value="1"/>
</dbReference>
<dbReference type="InterPro" id="IPR039426">
    <property type="entry name" value="TonB-dep_rcpt-like"/>
</dbReference>
<keyword evidence="13 14" id="KW-0998">Cell outer membrane</keyword>
<proteinExistence type="inferred from homology"/>
<evidence type="ECO:0000256" key="6">
    <source>
        <dbReference type="ARBA" id="ARBA00022692"/>
    </source>
</evidence>
<feature type="signal peptide" evidence="16">
    <location>
        <begin position="1"/>
        <end position="40"/>
    </location>
</feature>
<dbReference type="Pfam" id="PF07715">
    <property type="entry name" value="Plug"/>
    <property type="match status" value="1"/>
</dbReference>
<evidence type="ECO:0000256" key="3">
    <source>
        <dbReference type="ARBA" id="ARBA00022448"/>
    </source>
</evidence>
<keyword evidence="3 14" id="KW-0813">Transport</keyword>
<dbReference type="GO" id="GO:0015344">
    <property type="term" value="F:siderophore uptake transmembrane transporter activity"/>
    <property type="evidence" value="ECO:0007669"/>
    <property type="project" value="TreeGrafter"/>
</dbReference>
<evidence type="ECO:0000256" key="4">
    <source>
        <dbReference type="ARBA" id="ARBA00022452"/>
    </source>
</evidence>
<name>A0A142JTS5_9BURK</name>
<feature type="domain" description="TonB-dependent receptor plug" evidence="18">
    <location>
        <begin position="95"/>
        <end position="195"/>
    </location>
</feature>
<dbReference type="RefSeq" id="WP_062803287.1">
    <property type="nucleotide sequence ID" value="NZ_CP014845.1"/>
</dbReference>
<comment type="subcellular location">
    <subcellularLocation>
        <location evidence="1 14">Cell outer membrane</location>
        <topology evidence="1 14">Multi-pass membrane protein</topology>
    </subcellularLocation>
</comment>
<dbReference type="InterPro" id="IPR012910">
    <property type="entry name" value="Plug_dom"/>
</dbReference>
<evidence type="ECO:0000256" key="12">
    <source>
        <dbReference type="ARBA" id="ARBA00023170"/>
    </source>
</evidence>
<keyword evidence="4 14" id="KW-1134">Transmembrane beta strand</keyword>
<dbReference type="CDD" id="cd01347">
    <property type="entry name" value="ligand_gated_channel"/>
    <property type="match status" value="1"/>
</dbReference>